<evidence type="ECO:0000313" key="2">
    <source>
        <dbReference type="EMBL" id="GAA3783416.1"/>
    </source>
</evidence>
<protein>
    <recommendedName>
        <fullName evidence="4">Lipoprotein</fullName>
    </recommendedName>
</protein>
<organism evidence="2 3">
    <name type="scientific">Streptomyces coacervatus</name>
    <dbReference type="NCBI Taxonomy" id="647381"/>
    <lineage>
        <taxon>Bacteria</taxon>
        <taxon>Bacillati</taxon>
        <taxon>Actinomycetota</taxon>
        <taxon>Actinomycetes</taxon>
        <taxon>Kitasatosporales</taxon>
        <taxon>Streptomycetaceae</taxon>
        <taxon>Streptomyces</taxon>
    </lineage>
</organism>
<dbReference type="PROSITE" id="PS51257">
    <property type="entry name" value="PROKAR_LIPOPROTEIN"/>
    <property type="match status" value="1"/>
</dbReference>
<name>A0ABP7H704_9ACTN</name>
<reference evidence="3" key="1">
    <citation type="journal article" date="2019" name="Int. J. Syst. Evol. Microbiol.">
        <title>The Global Catalogue of Microorganisms (GCM) 10K type strain sequencing project: providing services to taxonomists for standard genome sequencing and annotation.</title>
        <authorList>
            <consortium name="The Broad Institute Genomics Platform"/>
            <consortium name="The Broad Institute Genome Sequencing Center for Infectious Disease"/>
            <person name="Wu L."/>
            <person name="Ma J."/>
        </authorList>
    </citation>
    <scope>NUCLEOTIDE SEQUENCE [LARGE SCALE GENOMIC DNA]</scope>
    <source>
        <strain evidence="3">JCM 17138</strain>
    </source>
</reference>
<dbReference type="RefSeq" id="WP_275779465.1">
    <property type="nucleotide sequence ID" value="NZ_BAABDE010000007.1"/>
</dbReference>
<comment type="caution">
    <text evidence="2">The sequence shown here is derived from an EMBL/GenBank/DDBJ whole genome shotgun (WGS) entry which is preliminary data.</text>
</comment>
<feature type="chain" id="PRO_5047481257" description="Lipoprotein" evidence="1">
    <location>
        <begin position="19"/>
        <end position="151"/>
    </location>
</feature>
<evidence type="ECO:0008006" key="4">
    <source>
        <dbReference type="Google" id="ProtNLM"/>
    </source>
</evidence>
<keyword evidence="3" id="KW-1185">Reference proteome</keyword>
<proteinExistence type="predicted"/>
<accession>A0ABP7H704</accession>
<evidence type="ECO:0000313" key="3">
    <source>
        <dbReference type="Proteomes" id="UP001501009"/>
    </source>
</evidence>
<feature type="signal peptide" evidence="1">
    <location>
        <begin position="1"/>
        <end position="18"/>
    </location>
</feature>
<sequence>MKPSYPAAVMTVVILGLAAGTGCSAAAKHAEPSAAPPSTAAVCPTGPALPLPKDFPETLPVPDGAVLTSVEHRTGGRLVVATVVPGGFEAALTFLQKRLPETGYALKEGEVEADDAESNFSSRTVEGRWTLRKLPACEGEVELTYLTSAVS</sequence>
<keyword evidence="1" id="KW-0732">Signal</keyword>
<gene>
    <name evidence="2" type="ORF">GCM10022403_017510</name>
</gene>
<dbReference type="Proteomes" id="UP001501009">
    <property type="component" value="Unassembled WGS sequence"/>
</dbReference>
<dbReference type="EMBL" id="BAABDE010000007">
    <property type="protein sequence ID" value="GAA3783416.1"/>
    <property type="molecule type" value="Genomic_DNA"/>
</dbReference>
<evidence type="ECO:0000256" key="1">
    <source>
        <dbReference type="SAM" id="SignalP"/>
    </source>
</evidence>